<keyword evidence="2" id="KW-0067">ATP-binding</keyword>
<dbReference type="GO" id="GO:0005524">
    <property type="term" value="F:ATP binding"/>
    <property type="evidence" value="ECO:0007669"/>
    <property type="project" value="UniProtKB-KW"/>
</dbReference>
<dbReference type="InterPro" id="IPR012312">
    <property type="entry name" value="Hemerythrin-like"/>
</dbReference>
<dbReference type="AlphaFoldDB" id="A0A286G1Z0"/>
<name>A0A286G1Z0_9PROT</name>
<dbReference type="RefSeq" id="WP_097277150.1">
    <property type="nucleotide sequence ID" value="NZ_OCNJ01000001.1"/>
</dbReference>
<dbReference type="OrthoDB" id="7349010at2"/>
<reference evidence="2 3" key="1">
    <citation type="submission" date="2017-09" db="EMBL/GenBank/DDBJ databases">
        <authorList>
            <person name="Ehlers B."/>
            <person name="Leendertz F.H."/>
        </authorList>
    </citation>
    <scope>NUCLEOTIDE SEQUENCE [LARGE SCALE GENOMIC DNA]</scope>
    <source>
        <strain evidence="2 3">USBA 140</strain>
    </source>
</reference>
<dbReference type="PANTHER" id="PTHR39966:SF1">
    <property type="entry name" value="HEMERYTHRIN-LIKE DOMAIN-CONTAINING PROTEIN"/>
    <property type="match status" value="1"/>
</dbReference>
<accession>A0A286G1Z0</accession>
<dbReference type="Gene3D" id="1.20.120.520">
    <property type="entry name" value="nmb1532 protein domain like"/>
    <property type="match status" value="1"/>
</dbReference>
<keyword evidence="3" id="KW-1185">Reference proteome</keyword>
<dbReference type="Pfam" id="PF01814">
    <property type="entry name" value="Hemerythrin"/>
    <property type="match status" value="1"/>
</dbReference>
<evidence type="ECO:0000259" key="1">
    <source>
        <dbReference type="Pfam" id="PF01814"/>
    </source>
</evidence>
<dbReference type="CDD" id="cd12108">
    <property type="entry name" value="Hr-like"/>
    <property type="match status" value="1"/>
</dbReference>
<dbReference type="Proteomes" id="UP000219621">
    <property type="component" value="Unassembled WGS sequence"/>
</dbReference>
<proteinExistence type="predicted"/>
<sequence length="188" mass="21474">MSQALQIIRQEHRNLFRVASMLDAVLHDARETPDLAFVRHVIEYIDTFTDRYHHPKEDRYLFAALRRRDRTAEAIIEELESEHAGCPGALARFKDTLAACERGEPGSADELRDKAAQYLKFLIKHMQKEEAIVMPMAQQVLSAEDWAEIDAAFADNRDPLFSTDAKEDMRRLYSRLVNEAPAPYGVGG</sequence>
<dbReference type="GO" id="GO:0005886">
    <property type="term" value="C:plasma membrane"/>
    <property type="evidence" value="ECO:0007669"/>
    <property type="project" value="TreeGrafter"/>
</dbReference>
<dbReference type="PANTHER" id="PTHR39966">
    <property type="entry name" value="BLL2471 PROTEIN-RELATED"/>
    <property type="match status" value="1"/>
</dbReference>
<dbReference type="EMBL" id="OCNJ01000001">
    <property type="protein sequence ID" value="SOD89513.1"/>
    <property type="molecule type" value="Genomic_DNA"/>
</dbReference>
<feature type="domain" description="Hemerythrin-like" evidence="1">
    <location>
        <begin position="5"/>
        <end position="137"/>
    </location>
</feature>
<evidence type="ECO:0000313" key="2">
    <source>
        <dbReference type="EMBL" id="SOD89513.1"/>
    </source>
</evidence>
<gene>
    <name evidence="2" type="ORF">SAMN05421508_101244</name>
</gene>
<keyword evidence="2" id="KW-0547">Nucleotide-binding</keyword>
<protein>
    <submittedName>
        <fullName evidence="2">Branched-chain amino acid transport system ATP-binding protein</fullName>
    </submittedName>
</protein>
<organism evidence="2 3">
    <name type="scientific">Caenispirillum bisanense</name>
    <dbReference type="NCBI Taxonomy" id="414052"/>
    <lineage>
        <taxon>Bacteria</taxon>
        <taxon>Pseudomonadati</taxon>
        <taxon>Pseudomonadota</taxon>
        <taxon>Alphaproteobacteria</taxon>
        <taxon>Rhodospirillales</taxon>
        <taxon>Novispirillaceae</taxon>
        <taxon>Caenispirillum</taxon>
    </lineage>
</organism>
<evidence type="ECO:0000313" key="3">
    <source>
        <dbReference type="Proteomes" id="UP000219621"/>
    </source>
</evidence>